<accession>A0A1K2HV68</accession>
<dbReference type="Proteomes" id="UP000183447">
    <property type="component" value="Unassembled WGS sequence"/>
</dbReference>
<dbReference type="OrthoDB" id="9815653at2"/>
<dbReference type="AlphaFoldDB" id="A0A1K2HV68"/>
<dbReference type="PANTHER" id="PTHR38600:SF1">
    <property type="entry name" value="TRANSCRIPTIONAL REGULATORY PROTEIN"/>
    <property type="match status" value="1"/>
</dbReference>
<name>A0A1K2HV68_9HYPH</name>
<protein>
    <submittedName>
        <fullName evidence="2">Transcriptional regulator, ArsR family</fullName>
    </submittedName>
</protein>
<dbReference type="RefSeq" id="WP_072338886.1">
    <property type="nucleotide sequence ID" value="NZ_FPKU01000001.1"/>
</dbReference>
<dbReference type="PROSITE" id="PS50987">
    <property type="entry name" value="HTH_ARSR_2"/>
    <property type="match status" value="1"/>
</dbReference>
<dbReference type="InterPro" id="IPR011991">
    <property type="entry name" value="ArsR-like_HTH"/>
</dbReference>
<proteinExistence type="predicted"/>
<evidence type="ECO:0000313" key="2">
    <source>
        <dbReference type="EMBL" id="SFZ81593.1"/>
    </source>
</evidence>
<dbReference type="GO" id="GO:0003700">
    <property type="term" value="F:DNA-binding transcription factor activity"/>
    <property type="evidence" value="ECO:0007669"/>
    <property type="project" value="InterPro"/>
</dbReference>
<organism evidence="2 3">
    <name type="scientific">Devosia enhydra</name>
    <dbReference type="NCBI Taxonomy" id="665118"/>
    <lineage>
        <taxon>Bacteria</taxon>
        <taxon>Pseudomonadati</taxon>
        <taxon>Pseudomonadota</taxon>
        <taxon>Alphaproteobacteria</taxon>
        <taxon>Hyphomicrobiales</taxon>
        <taxon>Devosiaceae</taxon>
        <taxon>Devosia</taxon>
    </lineage>
</organism>
<keyword evidence="3" id="KW-1185">Reference proteome</keyword>
<sequence length="105" mass="11784">MSEVQRDAVFRALADPTRRLLLERLAKRNGQSLVDLTQGLEISRQATSKHLALLEDAGLLLTQRRGRTRLHFLNPVPLHAEAQRWLKQFDSLSLTVLEACAVTAA</sequence>
<dbReference type="CDD" id="cd00090">
    <property type="entry name" value="HTH_ARSR"/>
    <property type="match status" value="1"/>
</dbReference>
<gene>
    <name evidence="2" type="ORF">SAMN02983003_0582</name>
</gene>
<evidence type="ECO:0000313" key="3">
    <source>
        <dbReference type="Proteomes" id="UP000183447"/>
    </source>
</evidence>
<dbReference type="InterPro" id="IPR036390">
    <property type="entry name" value="WH_DNA-bd_sf"/>
</dbReference>
<dbReference type="PRINTS" id="PR00778">
    <property type="entry name" value="HTHARSR"/>
</dbReference>
<dbReference type="Pfam" id="PF12840">
    <property type="entry name" value="HTH_20"/>
    <property type="match status" value="1"/>
</dbReference>
<dbReference type="PANTHER" id="PTHR38600">
    <property type="entry name" value="TRANSCRIPTIONAL REGULATORY PROTEIN"/>
    <property type="match status" value="1"/>
</dbReference>
<dbReference type="InterPro" id="IPR001845">
    <property type="entry name" value="HTH_ArsR_DNA-bd_dom"/>
</dbReference>
<dbReference type="EMBL" id="FPKU01000001">
    <property type="protein sequence ID" value="SFZ81593.1"/>
    <property type="molecule type" value="Genomic_DNA"/>
</dbReference>
<dbReference type="STRING" id="665118.SAMN02983003_0582"/>
<reference evidence="2 3" key="1">
    <citation type="submission" date="2016-11" db="EMBL/GenBank/DDBJ databases">
        <authorList>
            <person name="Jaros S."/>
            <person name="Januszkiewicz K."/>
            <person name="Wedrychowicz H."/>
        </authorList>
    </citation>
    <scope>NUCLEOTIDE SEQUENCE [LARGE SCALE GENOMIC DNA]</scope>
    <source>
        <strain evidence="2 3">ATCC 23634</strain>
    </source>
</reference>
<feature type="domain" description="HTH arsR-type" evidence="1">
    <location>
        <begin position="1"/>
        <end position="93"/>
    </location>
</feature>
<evidence type="ECO:0000259" key="1">
    <source>
        <dbReference type="PROSITE" id="PS50987"/>
    </source>
</evidence>
<dbReference type="SUPFAM" id="SSF46785">
    <property type="entry name" value="Winged helix' DNA-binding domain"/>
    <property type="match status" value="1"/>
</dbReference>
<dbReference type="NCBIfam" id="NF033788">
    <property type="entry name" value="HTH_metalloreg"/>
    <property type="match status" value="1"/>
</dbReference>
<dbReference type="InterPro" id="IPR036388">
    <property type="entry name" value="WH-like_DNA-bd_sf"/>
</dbReference>
<dbReference type="SMART" id="SM00418">
    <property type="entry name" value="HTH_ARSR"/>
    <property type="match status" value="1"/>
</dbReference>
<dbReference type="Gene3D" id="1.10.10.10">
    <property type="entry name" value="Winged helix-like DNA-binding domain superfamily/Winged helix DNA-binding domain"/>
    <property type="match status" value="1"/>
</dbReference>